<dbReference type="Pfam" id="PF22725">
    <property type="entry name" value="GFO_IDH_MocA_C3"/>
    <property type="match status" value="1"/>
</dbReference>
<organism evidence="5">
    <name type="scientific">uncultured Quadrisphaera sp</name>
    <dbReference type="NCBI Taxonomy" id="904978"/>
    <lineage>
        <taxon>Bacteria</taxon>
        <taxon>Bacillati</taxon>
        <taxon>Actinomycetota</taxon>
        <taxon>Actinomycetes</taxon>
        <taxon>Kineosporiales</taxon>
        <taxon>Kineosporiaceae</taxon>
        <taxon>Quadrisphaera</taxon>
        <taxon>environmental samples</taxon>
    </lineage>
</organism>
<evidence type="ECO:0000256" key="2">
    <source>
        <dbReference type="ARBA" id="ARBA00023002"/>
    </source>
</evidence>
<reference evidence="5" key="1">
    <citation type="submission" date="2020-02" db="EMBL/GenBank/DDBJ databases">
        <authorList>
            <person name="Meier V. D."/>
        </authorList>
    </citation>
    <scope>NUCLEOTIDE SEQUENCE</scope>
    <source>
        <strain evidence="5">AVDCRST_MAG35</strain>
    </source>
</reference>
<gene>
    <name evidence="5" type="ORF">AVDCRST_MAG35-2843</name>
</gene>
<dbReference type="PANTHER" id="PTHR22604">
    <property type="entry name" value="OXIDOREDUCTASES"/>
    <property type="match status" value="1"/>
</dbReference>
<name>A0A6J4Q6D5_9ACTN</name>
<evidence type="ECO:0000259" key="3">
    <source>
        <dbReference type="Pfam" id="PF01408"/>
    </source>
</evidence>
<sequence length="330" mass="34732">MRWGVLAPGGIAATFTAAVAGHTRGRVVAVGSRSADRAQDFARRFAVPAAHGSYEQLVADPQVQAVYVASPQSRHRDDALLAIAAGKHVLVEKPFALDAAQAREVVDAAARAGVFLMEAMWTRFLPHVVALRHLVAGGEVGELVGVTADHGQWFAPGHRLFDPALGGGALLDLGVYPVSFAHALLGVPDEVRAVGQLTGTGVDGQVSMALRYGAGDGGPAAQAALHTTMWARTATTASVAGTEGRIDVDSDFYRPTSFTLTRRDGTRWRYEHPVDGGFQYQVAEVARRVADGETTSPGMTPTDTLEVMGVLDAVRAQLPARVGPPGREQG</sequence>
<dbReference type="AlphaFoldDB" id="A0A6J4Q6D5"/>
<dbReference type="Gene3D" id="3.30.360.10">
    <property type="entry name" value="Dihydrodipicolinate Reductase, domain 2"/>
    <property type="match status" value="1"/>
</dbReference>
<dbReference type="EMBL" id="CADCUY010000556">
    <property type="protein sequence ID" value="CAA9434782.1"/>
    <property type="molecule type" value="Genomic_DNA"/>
</dbReference>
<dbReference type="InterPro" id="IPR050984">
    <property type="entry name" value="Gfo/Idh/MocA_domain"/>
</dbReference>
<proteinExistence type="inferred from homology"/>
<protein>
    <submittedName>
        <fullName evidence="5">GFO/IDH/MOCA family oxidoreductase</fullName>
    </submittedName>
</protein>
<dbReference type="SUPFAM" id="SSF55347">
    <property type="entry name" value="Glyceraldehyde-3-phosphate dehydrogenase-like, C-terminal domain"/>
    <property type="match status" value="1"/>
</dbReference>
<keyword evidence="2" id="KW-0560">Oxidoreductase</keyword>
<evidence type="ECO:0000313" key="5">
    <source>
        <dbReference type="EMBL" id="CAA9434782.1"/>
    </source>
</evidence>
<evidence type="ECO:0000259" key="4">
    <source>
        <dbReference type="Pfam" id="PF22725"/>
    </source>
</evidence>
<dbReference type="PANTHER" id="PTHR22604:SF105">
    <property type="entry name" value="TRANS-1,2-DIHYDROBENZENE-1,2-DIOL DEHYDROGENASE"/>
    <property type="match status" value="1"/>
</dbReference>
<feature type="domain" description="GFO/IDH/MocA-like oxidoreductase" evidence="4">
    <location>
        <begin position="129"/>
        <end position="246"/>
    </location>
</feature>
<evidence type="ECO:0000256" key="1">
    <source>
        <dbReference type="ARBA" id="ARBA00010928"/>
    </source>
</evidence>
<dbReference type="InterPro" id="IPR036291">
    <property type="entry name" value="NAD(P)-bd_dom_sf"/>
</dbReference>
<dbReference type="InterPro" id="IPR000683">
    <property type="entry name" value="Gfo/Idh/MocA-like_OxRdtase_N"/>
</dbReference>
<accession>A0A6J4Q6D5</accession>
<dbReference type="SUPFAM" id="SSF51735">
    <property type="entry name" value="NAD(P)-binding Rossmann-fold domains"/>
    <property type="match status" value="1"/>
</dbReference>
<comment type="similarity">
    <text evidence="1">Belongs to the Gfo/Idh/MocA family.</text>
</comment>
<dbReference type="GO" id="GO:0016491">
    <property type="term" value="F:oxidoreductase activity"/>
    <property type="evidence" value="ECO:0007669"/>
    <property type="project" value="UniProtKB-KW"/>
</dbReference>
<dbReference type="InterPro" id="IPR055170">
    <property type="entry name" value="GFO_IDH_MocA-like_dom"/>
</dbReference>
<dbReference type="Gene3D" id="3.40.50.720">
    <property type="entry name" value="NAD(P)-binding Rossmann-like Domain"/>
    <property type="match status" value="1"/>
</dbReference>
<dbReference type="GO" id="GO:0000166">
    <property type="term" value="F:nucleotide binding"/>
    <property type="evidence" value="ECO:0007669"/>
    <property type="project" value="InterPro"/>
</dbReference>
<dbReference type="Pfam" id="PF01408">
    <property type="entry name" value="GFO_IDH_MocA"/>
    <property type="match status" value="1"/>
</dbReference>
<feature type="domain" description="Gfo/Idh/MocA-like oxidoreductase N-terminal" evidence="3">
    <location>
        <begin position="2"/>
        <end position="118"/>
    </location>
</feature>